<dbReference type="SUPFAM" id="SSF48371">
    <property type="entry name" value="ARM repeat"/>
    <property type="match status" value="1"/>
</dbReference>
<dbReference type="PRINTS" id="PR01547">
    <property type="entry name" value="YEAST176DUF"/>
</dbReference>
<dbReference type="GO" id="GO:0009267">
    <property type="term" value="P:cellular response to starvation"/>
    <property type="evidence" value="ECO:0007669"/>
    <property type="project" value="TreeGrafter"/>
</dbReference>
<dbReference type="GO" id="GO:0030307">
    <property type="term" value="P:positive regulation of cell growth"/>
    <property type="evidence" value="ECO:0007669"/>
    <property type="project" value="TreeGrafter"/>
</dbReference>
<dbReference type="PANTHER" id="PTHR12848">
    <property type="entry name" value="REGULATORY-ASSOCIATED PROTEIN OF MTOR"/>
    <property type="match status" value="1"/>
</dbReference>
<dbReference type="GO" id="GO:0030674">
    <property type="term" value="F:protein-macromolecule adaptor activity"/>
    <property type="evidence" value="ECO:0007669"/>
    <property type="project" value="TreeGrafter"/>
</dbReference>
<evidence type="ECO:0000313" key="2">
    <source>
        <dbReference type="WBParaSite" id="GPUH_0001451901-mRNA-1"/>
    </source>
</evidence>
<dbReference type="GO" id="GO:0038202">
    <property type="term" value="P:TORC1 signaling"/>
    <property type="evidence" value="ECO:0007669"/>
    <property type="project" value="TreeGrafter"/>
</dbReference>
<dbReference type="WBParaSite" id="GPUH_0001451901-mRNA-1">
    <property type="protein sequence ID" value="GPUH_0001451901-mRNA-1"/>
    <property type="gene ID" value="GPUH_0001451901"/>
</dbReference>
<dbReference type="GO" id="GO:0005737">
    <property type="term" value="C:cytoplasm"/>
    <property type="evidence" value="ECO:0007669"/>
    <property type="project" value="TreeGrafter"/>
</dbReference>
<accession>A0A183E0K9</accession>
<protein>
    <submittedName>
        <fullName evidence="2">Regulatory-associated of TOR 1</fullName>
    </submittedName>
</protein>
<dbReference type="GO" id="GO:0031931">
    <property type="term" value="C:TORC1 complex"/>
    <property type="evidence" value="ECO:0007669"/>
    <property type="project" value="InterPro"/>
</dbReference>
<feature type="chain" id="PRO_5008148507" evidence="1">
    <location>
        <begin position="21"/>
        <end position="345"/>
    </location>
</feature>
<proteinExistence type="predicted"/>
<dbReference type="InterPro" id="IPR016024">
    <property type="entry name" value="ARM-type_fold"/>
</dbReference>
<keyword evidence="1" id="KW-0732">Signal</keyword>
<name>A0A183E0K9_9BILA</name>
<dbReference type="InterPro" id="IPR004083">
    <property type="entry name" value="Raptor"/>
</dbReference>
<dbReference type="InterPro" id="IPR011989">
    <property type="entry name" value="ARM-like"/>
</dbReference>
<organism evidence="2">
    <name type="scientific">Gongylonema pulchrum</name>
    <dbReference type="NCBI Taxonomy" id="637853"/>
    <lineage>
        <taxon>Eukaryota</taxon>
        <taxon>Metazoa</taxon>
        <taxon>Ecdysozoa</taxon>
        <taxon>Nematoda</taxon>
        <taxon>Chromadorea</taxon>
        <taxon>Rhabditida</taxon>
        <taxon>Spirurina</taxon>
        <taxon>Spiruromorpha</taxon>
        <taxon>Spiruroidea</taxon>
        <taxon>Gongylonematidae</taxon>
        <taxon>Gongylonema</taxon>
    </lineage>
</organism>
<feature type="signal peptide" evidence="1">
    <location>
        <begin position="1"/>
        <end position="20"/>
    </location>
</feature>
<reference evidence="2" key="1">
    <citation type="submission" date="2016-06" db="UniProtKB">
        <authorList>
            <consortium name="WormBaseParasite"/>
        </authorList>
    </citation>
    <scope>IDENTIFICATION</scope>
</reference>
<dbReference type="Gene3D" id="1.25.10.10">
    <property type="entry name" value="Leucine-rich Repeat Variant"/>
    <property type="match status" value="1"/>
</dbReference>
<dbReference type="GO" id="GO:0010506">
    <property type="term" value="P:regulation of autophagy"/>
    <property type="evidence" value="ECO:0007669"/>
    <property type="project" value="TreeGrafter"/>
</dbReference>
<sequence length="345" mass="40492">MYLLFVDLVLSSVFRSFVLADRIMCDNHCHVVSQPAIPSVHGHPLWSAWDYTIDLCLSQMQDFSLQREKFWVIERDIYFSRSSVRHEMLIDVRPEVKPADDFEYSHNWFFMEQLQAFEVWLKYGGEQKQAPQQLPVLLQVLLSQVVEYLSQYIVHRVKALELLARFLDLGSWAVAQSLSIGVFPYILKLLQSATKELRPWLAFIWAKVLAVESTCQEDLIKDKERGYMYFLQILNDPHTNPRQKIVPAFVMAAVIQNNYRPAQEVLTENRYVTLCIELLSDTALGQCRLLRLWLLIGLGRLWADYDTARWQAIRLAAYERVFFFINCENWVDEEEGERRKGKEEG</sequence>
<dbReference type="GO" id="GO:0071230">
    <property type="term" value="P:cellular response to amino acid stimulus"/>
    <property type="evidence" value="ECO:0007669"/>
    <property type="project" value="TreeGrafter"/>
</dbReference>
<dbReference type="AlphaFoldDB" id="A0A183E0K9"/>
<dbReference type="PANTHER" id="PTHR12848:SF16">
    <property type="entry name" value="REGULATORY-ASSOCIATED PROTEIN OF MTOR"/>
    <property type="match status" value="1"/>
</dbReference>
<evidence type="ECO:0000256" key="1">
    <source>
        <dbReference type="SAM" id="SignalP"/>
    </source>
</evidence>